<dbReference type="OrthoDB" id="10000533at2759"/>
<dbReference type="EMBL" id="CABFNQ020000760">
    <property type="protein sequence ID" value="CAH0038190.1"/>
    <property type="molecule type" value="Genomic_DNA"/>
</dbReference>
<keyword evidence="2" id="KW-1185">Reference proteome</keyword>
<evidence type="ECO:0000313" key="1">
    <source>
        <dbReference type="EMBL" id="CAH0038190.1"/>
    </source>
</evidence>
<accession>A0A9N9YVL9</accession>
<dbReference type="PANTHER" id="PTHR42034">
    <property type="entry name" value="CHROMOSOME 7, WHOLE GENOME SHOTGUN SEQUENCE-RELATED"/>
    <property type="match status" value="1"/>
</dbReference>
<dbReference type="Proteomes" id="UP000696573">
    <property type="component" value="Unassembled WGS sequence"/>
</dbReference>
<dbReference type="Gene3D" id="3.30.559.10">
    <property type="entry name" value="Chloramphenicol acetyltransferase-like domain"/>
    <property type="match status" value="1"/>
</dbReference>
<dbReference type="Gene3D" id="3.30.559.30">
    <property type="entry name" value="Nonribosomal peptide synthetase, condensation domain"/>
    <property type="match status" value="1"/>
</dbReference>
<name>A0A9N9YVL9_9HYPO</name>
<evidence type="ECO:0000313" key="2">
    <source>
        <dbReference type="Proteomes" id="UP000696573"/>
    </source>
</evidence>
<gene>
    <name evidence="1" type="ORF">CRHIZ90672A_00006258</name>
</gene>
<dbReference type="InterPro" id="IPR023213">
    <property type="entry name" value="CAT-like_dom_sf"/>
</dbReference>
<sequence length="458" mass="51596">MHHFPWKMTDNVYEQKLGCIEEFMDQTDKSIPGPRQHLSVHGFLRLQFIPSRGGLEDRLRRAWRVLRGSAPALTAVVCDGKKVLSQMDQVDIDAWAEESFIKHQESTTMESIFAESLRRKYITLHFLPGGEVGRFCLAIQAGHVHFSAREIYRLFDKYLSILVNEDLTENEPERLRIQQLPLQIDDMIPVSYPQSGKDSLVARDWLSILSDVDPLAIPTNSKHNKPTPLRTARSAVSIGQEPSTQLVRACRQHSITVTAAWLAAITSTLADVTTETCKGPLSDKMALAGMTTLDSRSWRTDQPSPDDEILVCSRFALSPIKLCANAPFRENAKRAMDAYHGDGILPEKGAALPSATQLLSCMLQEHPELKSIVTASYGVIDKYVKHEYLHQEEVVKVEEIWTAVGTLDDSVVMMLHTWRGQMWLSASYNEAFYCRSMVDIILARVRDTMLQNLDANVS</sequence>
<dbReference type="PANTHER" id="PTHR42034:SF1">
    <property type="entry name" value="CONDENSATION DOMAIN-CONTAINING PROTEIN"/>
    <property type="match status" value="1"/>
</dbReference>
<organism evidence="1 2">
    <name type="scientific">Clonostachys rhizophaga</name>
    <dbReference type="NCBI Taxonomy" id="160324"/>
    <lineage>
        <taxon>Eukaryota</taxon>
        <taxon>Fungi</taxon>
        <taxon>Dikarya</taxon>
        <taxon>Ascomycota</taxon>
        <taxon>Pezizomycotina</taxon>
        <taxon>Sordariomycetes</taxon>
        <taxon>Hypocreomycetidae</taxon>
        <taxon>Hypocreales</taxon>
        <taxon>Bionectriaceae</taxon>
        <taxon>Clonostachys</taxon>
    </lineage>
</organism>
<proteinExistence type="predicted"/>
<comment type="caution">
    <text evidence="1">The sequence shown here is derived from an EMBL/GenBank/DDBJ whole genome shotgun (WGS) entry which is preliminary data.</text>
</comment>
<dbReference type="SUPFAM" id="SSF52777">
    <property type="entry name" value="CoA-dependent acyltransferases"/>
    <property type="match status" value="1"/>
</dbReference>
<protein>
    <submittedName>
        <fullName evidence="1">Uncharacterized protein</fullName>
    </submittedName>
</protein>
<dbReference type="AlphaFoldDB" id="A0A9N9YVL9"/>
<reference evidence="1" key="1">
    <citation type="submission" date="2021-10" db="EMBL/GenBank/DDBJ databases">
        <authorList>
            <person name="Piombo E."/>
        </authorList>
    </citation>
    <scope>NUCLEOTIDE SEQUENCE</scope>
</reference>